<evidence type="ECO:0000256" key="6">
    <source>
        <dbReference type="NCBIfam" id="TIGR00152"/>
    </source>
</evidence>
<dbReference type="Proteomes" id="UP000290244">
    <property type="component" value="Chromosome"/>
</dbReference>
<dbReference type="CDD" id="cd02022">
    <property type="entry name" value="DPCK"/>
    <property type="match status" value="1"/>
</dbReference>
<dbReference type="Pfam" id="PF01121">
    <property type="entry name" value="CoaE"/>
    <property type="match status" value="1"/>
</dbReference>
<accession>A0A4P6P5R1</accession>
<dbReference type="EC" id="2.7.1.24" evidence="5 6"/>
<dbReference type="KEGG" id="lsd:EMK97_14220"/>
<dbReference type="Gene3D" id="3.40.50.300">
    <property type="entry name" value="P-loop containing nucleotide triphosphate hydrolases"/>
    <property type="match status" value="1"/>
</dbReference>
<keyword evidence="8" id="KW-1185">Reference proteome</keyword>
<keyword evidence="2 5" id="KW-0547">Nucleotide-binding</keyword>
<comment type="pathway">
    <text evidence="5">Cofactor biosynthesis; coenzyme A biosynthesis; CoA from (R)-pantothenate: step 5/5.</text>
</comment>
<comment type="catalytic activity">
    <reaction evidence="5">
        <text>3'-dephospho-CoA + ATP = ADP + CoA + H(+)</text>
        <dbReference type="Rhea" id="RHEA:18245"/>
        <dbReference type="ChEBI" id="CHEBI:15378"/>
        <dbReference type="ChEBI" id="CHEBI:30616"/>
        <dbReference type="ChEBI" id="CHEBI:57287"/>
        <dbReference type="ChEBI" id="CHEBI:57328"/>
        <dbReference type="ChEBI" id="CHEBI:456216"/>
        <dbReference type="EC" id="2.7.1.24"/>
    </reaction>
</comment>
<feature type="binding site" evidence="5">
    <location>
        <begin position="13"/>
        <end position="18"/>
    </location>
    <ligand>
        <name>ATP</name>
        <dbReference type="ChEBI" id="CHEBI:30616"/>
    </ligand>
</feature>
<dbReference type="PANTHER" id="PTHR10695">
    <property type="entry name" value="DEPHOSPHO-COA KINASE-RELATED"/>
    <property type="match status" value="1"/>
</dbReference>
<dbReference type="InterPro" id="IPR027417">
    <property type="entry name" value="P-loop_NTPase"/>
</dbReference>
<dbReference type="InterPro" id="IPR001977">
    <property type="entry name" value="Depp_CoAkinase"/>
</dbReference>
<dbReference type="PROSITE" id="PS51219">
    <property type="entry name" value="DPCK"/>
    <property type="match status" value="1"/>
</dbReference>
<dbReference type="GO" id="GO:0004140">
    <property type="term" value="F:dephospho-CoA kinase activity"/>
    <property type="evidence" value="ECO:0007669"/>
    <property type="project" value="UniProtKB-UniRule"/>
</dbReference>
<dbReference type="UniPathway" id="UPA00241">
    <property type="reaction ID" value="UER00356"/>
</dbReference>
<dbReference type="GO" id="GO:0015937">
    <property type="term" value="P:coenzyme A biosynthetic process"/>
    <property type="evidence" value="ECO:0007669"/>
    <property type="project" value="UniProtKB-UniRule"/>
</dbReference>
<dbReference type="GO" id="GO:0005524">
    <property type="term" value="F:ATP binding"/>
    <property type="evidence" value="ECO:0007669"/>
    <property type="project" value="UniProtKB-UniRule"/>
</dbReference>
<dbReference type="EMBL" id="CP034759">
    <property type="protein sequence ID" value="QBG36794.1"/>
    <property type="molecule type" value="Genomic_DNA"/>
</dbReference>
<evidence type="ECO:0000256" key="2">
    <source>
        <dbReference type="ARBA" id="ARBA00022741"/>
    </source>
</evidence>
<comment type="function">
    <text evidence="5">Catalyzes the phosphorylation of the 3'-hydroxyl group of dephosphocoenzyme A to form coenzyme A.</text>
</comment>
<comment type="similarity">
    <text evidence="1 5">Belongs to the CoaE family.</text>
</comment>
<dbReference type="HAMAP" id="MF_00376">
    <property type="entry name" value="Dephospho_CoA_kinase"/>
    <property type="match status" value="1"/>
</dbReference>
<keyword evidence="5" id="KW-0963">Cytoplasm</keyword>
<evidence type="ECO:0000313" key="7">
    <source>
        <dbReference type="EMBL" id="QBG36794.1"/>
    </source>
</evidence>
<keyword evidence="4 5" id="KW-0173">Coenzyme A biosynthesis</keyword>
<protein>
    <recommendedName>
        <fullName evidence="5 6">Dephospho-CoA kinase</fullName>
        <ecNumber evidence="5 6">2.7.1.24</ecNumber>
    </recommendedName>
    <alternativeName>
        <fullName evidence="5">Dephosphocoenzyme A kinase</fullName>
    </alternativeName>
</protein>
<dbReference type="PANTHER" id="PTHR10695:SF46">
    <property type="entry name" value="BIFUNCTIONAL COENZYME A SYNTHASE-RELATED"/>
    <property type="match status" value="1"/>
</dbReference>
<evidence type="ECO:0000256" key="1">
    <source>
        <dbReference type="ARBA" id="ARBA00009018"/>
    </source>
</evidence>
<name>A0A4P6P5R1_9GAMM</name>
<reference evidence="7 8" key="1">
    <citation type="submission" date="2018-12" db="EMBL/GenBank/DDBJ databases">
        <title>Complete genome of Litorilituus sediminis.</title>
        <authorList>
            <person name="Liu A."/>
            <person name="Rong J."/>
        </authorList>
    </citation>
    <scope>NUCLEOTIDE SEQUENCE [LARGE SCALE GENOMIC DNA]</scope>
    <source>
        <strain evidence="7 8">JCM 17549</strain>
    </source>
</reference>
<dbReference type="RefSeq" id="WP_130603282.1">
    <property type="nucleotide sequence ID" value="NZ_CP034759.1"/>
</dbReference>
<proteinExistence type="inferred from homology"/>
<evidence type="ECO:0000256" key="3">
    <source>
        <dbReference type="ARBA" id="ARBA00022840"/>
    </source>
</evidence>
<organism evidence="7 8">
    <name type="scientific">Litorilituus sediminis</name>
    <dbReference type="NCBI Taxonomy" id="718192"/>
    <lineage>
        <taxon>Bacteria</taxon>
        <taxon>Pseudomonadati</taxon>
        <taxon>Pseudomonadota</taxon>
        <taxon>Gammaproteobacteria</taxon>
        <taxon>Alteromonadales</taxon>
        <taxon>Colwelliaceae</taxon>
        <taxon>Litorilituus</taxon>
    </lineage>
</organism>
<keyword evidence="5 7" id="KW-0808">Transferase</keyword>
<sequence length="202" mass="22354">MSNLIIGLTGGIGSGKTTVTNMFQALDIDIIDADIIAREVVAPNSYALEKIVEHFGNNYLTEQGQLNRAKLRSTIFSSQDAKQWLNNLLHPLIRDEIIKQTKAANSNYCILVAPLLVENNLLHLVDRVLVIDVEECTQLKRTLARDTSSADEIKAIMASQASREQRLAKADDIINNDGDNLAQVQQQVSELNTTYHTLAAKL</sequence>
<dbReference type="AlphaFoldDB" id="A0A4P6P5R1"/>
<dbReference type="GO" id="GO:0005737">
    <property type="term" value="C:cytoplasm"/>
    <property type="evidence" value="ECO:0007669"/>
    <property type="project" value="UniProtKB-SubCell"/>
</dbReference>
<dbReference type="NCBIfam" id="TIGR00152">
    <property type="entry name" value="dephospho-CoA kinase"/>
    <property type="match status" value="1"/>
</dbReference>
<evidence type="ECO:0000256" key="5">
    <source>
        <dbReference type="HAMAP-Rule" id="MF_00376"/>
    </source>
</evidence>
<evidence type="ECO:0000313" key="8">
    <source>
        <dbReference type="Proteomes" id="UP000290244"/>
    </source>
</evidence>
<dbReference type="OrthoDB" id="9812943at2"/>
<dbReference type="SUPFAM" id="SSF52540">
    <property type="entry name" value="P-loop containing nucleoside triphosphate hydrolases"/>
    <property type="match status" value="1"/>
</dbReference>
<evidence type="ECO:0000256" key="4">
    <source>
        <dbReference type="ARBA" id="ARBA00022993"/>
    </source>
</evidence>
<keyword evidence="3 5" id="KW-0067">ATP-binding</keyword>
<keyword evidence="5 7" id="KW-0418">Kinase</keyword>
<comment type="subcellular location">
    <subcellularLocation>
        <location evidence="5">Cytoplasm</location>
    </subcellularLocation>
</comment>
<gene>
    <name evidence="5" type="primary">coaE</name>
    <name evidence="7" type="ORF">EMK97_14220</name>
</gene>